<comment type="caution">
    <text evidence="3">The sequence shown here is derived from an EMBL/GenBank/DDBJ whole genome shotgun (WGS) entry which is preliminary data.</text>
</comment>
<gene>
    <name evidence="3" type="ORF">VM57_02785</name>
</gene>
<dbReference type="Gene3D" id="1.10.10.10">
    <property type="entry name" value="Winged helix-like DNA-binding domain superfamily/Winged helix DNA-binding domain"/>
    <property type="match status" value="1"/>
</dbReference>
<dbReference type="AlphaFoldDB" id="A0A0F5ZRN2"/>
<keyword evidence="1" id="KW-0472">Membrane</keyword>
<evidence type="ECO:0000256" key="1">
    <source>
        <dbReference type="SAM" id="Phobius"/>
    </source>
</evidence>
<organism evidence="3 4">
    <name type="scientific">Stenotrophomonas maltophilia</name>
    <name type="common">Pseudomonas maltophilia</name>
    <name type="synonym">Xanthomonas maltophilia</name>
    <dbReference type="NCBI Taxonomy" id="40324"/>
    <lineage>
        <taxon>Bacteria</taxon>
        <taxon>Pseudomonadati</taxon>
        <taxon>Pseudomonadota</taxon>
        <taxon>Gammaproteobacteria</taxon>
        <taxon>Lysobacterales</taxon>
        <taxon>Lysobacteraceae</taxon>
        <taxon>Stenotrophomonas</taxon>
        <taxon>Stenotrophomonas maltophilia group</taxon>
    </lineage>
</organism>
<dbReference type="Proteomes" id="UP000243478">
    <property type="component" value="Unassembled WGS sequence"/>
</dbReference>
<evidence type="ECO:0000313" key="4">
    <source>
        <dbReference type="Proteomes" id="UP000243478"/>
    </source>
</evidence>
<reference evidence="3 4" key="1">
    <citation type="submission" date="2015-03" db="EMBL/GenBank/DDBJ databases">
        <title>Draft genome of Stenotrophomonas maltophila isolated from urine specimen.</title>
        <authorList>
            <person name="Murugan N."/>
            <person name="Malathi J."/>
            <person name="Umashankar V."/>
            <person name="Madhavan H."/>
        </authorList>
    </citation>
    <scope>NUCLEOTIDE SEQUENCE [LARGE SCALE GENOMIC DNA]</scope>
    <source>
        <strain evidence="3 4">JMNMN1</strain>
    </source>
</reference>
<keyword evidence="1" id="KW-1133">Transmembrane helix</keyword>
<dbReference type="InterPro" id="IPR000847">
    <property type="entry name" value="LysR_HTH_N"/>
</dbReference>
<evidence type="ECO:0000259" key="2">
    <source>
        <dbReference type="PROSITE" id="PS50931"/>
    </source>
</evidence>
<accession>A0A0F5ZRN2</accession>
<dbReference type="PATRIC" id="fig|40324.63.peg.1059"/>
<feature type="transmembrane region" description="Helical" evidence="1">
    <location>
        <begin position="31"/>
        <end position="52"/>
    </location>
</feature>
<dbReference type="InterPro" id="IPR036388">
    <property type="entry name" value="WH-like_DNA-bd_sf"/>
</dbReference>
<name>A0A0F5ZRN2_STEMA</name>
<sequence length="59" mass="6229">MLPTERLRGIEAFVATADAGSFTAAAERLHLTAMVALISGLQFLLAFVGLTLPTSHARC</sequence>
<dbReference type="Pfam" id="PF00126">
    <property type="entry name" value="HTH_1"/>
    <property type="match status" value="1"/>
</dbReference>
<feature type="domain" description="HTH lysR-type" evidence="2">
    <location>
        <begin position="5"/>
        <end position="32"/>
    </location>
</feature>
<dbReference type="GO" id="GO:0003700">
    <property type="term" value="F:DNA-binding transcription factor activity"/>
    <property type="evidence" value="ECO:0007669"/>
    <property type="project" value="InterPro"/>
</dbReference>
<keyword evidence="1" id="KW-0812">Transmembrane</keyword>
<dbReference type="EMBL" id="JZRZ01000006">
    <property type="protein sequence ID" value="KKD57635.1"/>
    <property type="molecule type" value="Genomic_DNA"/>
</dbReference>
<protein>
    <recommendedName>
        <fullName evidence="2">HTH lysR-type domain-containing protein</fullName>
    </recommendedName>
</protein>
<evidence type="ECO:0000313" key="3">
    <source>
        <dbReference type="EMBL" id="KKD57635.1"/>
    </source>
</evidence>
<proteinExistence type="predicted"/>
<dbReference type="PROSITE" id="PS50931">
    <property type="entry name" value="HTH_LYSR"/>
    <property type="match status" value="1"/>
</dbReference>